<gene>
    <name evidence="2 3" type="primary">rsfS</name>
    <name evidence="3" type="ORF">WIS52_22175</name>
</gene>
<comment type="subcellular location">
    <subcellularLocation>
        <location evidence="2">Cytoplasm</location>
    </subcellularLocation>
</comment>
<keyword evidence="2" id="KW-0963">Cytoplasm</keyword>
<dbReference type="PANTHER" id="PTHR21043">
    <property type="entry name" value="IOJAP SUPERFAMILY ORTHOLOG"/>
    <property type="match status" value="1"/>
</dbReference>
<dbReference type="SUPFAM" id="SSF81301">
    <property type="entry name" value="Nucleotidyltransferase"/>
    <property type="match status" value="1"/>
</dbReference>
<keyword evidence="4" id="KW-1185">Reference proteome</keyword>
<dbReference type="Gene3D" id="3.30.460.10">
    <property type="entry name" value="Beta Polymerase, domain 2"/>
    <property type="match status" value="1"/>
</dbReference>
<evidence type="ECO:0000313" key="3">
    <source>
        <dbReference type="EMBL" id="MEQ3553186.1"/>
    </source>
</evidence>
<dbReference type="NCBIfam" id="TIGR00090">
    <property type="entry name" value="rsfS_iojap_ybeB"/>
    <property type="match status" value="1"/>
</dbReference>
<keyword evidence="2" id="KW-0810">Translation regulation</keyword>
<dbReference type="PANTHER" id="PTHR21043:SF0">
    <property type="entry name" value="MITOCHONDRIAL ASSEMBLY OF RIBOSOMAL LARGE SUBUNIT PROTEIN 1"/>
    <property type="match status" value="1"/>
</dbReference>
<name>A0ABV1KFD9_9PSEU</name>
<dbReference type="EMBL" id="JBEDNQ010000009">
    <property type="protein sequence ID" value="MEQ3553186.1"/>
    <property type="molecule type" value="Genomic_DNA"/>
</dbReference>
<dbReference type="HAMAP" id="MF_01477">
    <property type="entry name" value="Iojap_RsfS"/>
    <property type="match status" value="1"/>
</dbReference>
<evidence type="ECO:0000313" key="4">
    <source>
        <dbReference type="Proteomes" id="UP001494902"/>
    </source>
</evidence>
<keyword evidence="2" id="KW-0678">Repressor</keyword>
<comment type="subunit">
    <text evidence="2">Interacts with ribosomal protein uL14 (rplN).</text>
</comment>
<dbReference type="InterPro" id="IPR004394">
    <property type="entry name" value="Iojap/RsfS/C7orf30"/>
</dbReference>
<accession>A0ABV1KFD9</accession>
<dbReference type="Proteomes" id="UP001494902">
    <property type="component" value="Unassembled WGS sequence"/>
</dbReference>
<dbReference type="InterPro" id="IPR043519">
    <property type="entry name" value="NT_sf"/>
</dbReference>
<reference evidence="3 4" key="1">
    <citation type="submission" date="2024-03" db="EMBL/GenBank/DDBJ databases">
        <title>Draft genome sequence of Pseudonocardia nematodicida JCM 31783.</title>
        <authorList>
            <person name="Butdee W."/>
            <person name="Duangmal K."/>
        </authorList>
    </citation>
    <scope>NUCLEOTIDE SEQUENCE [LARGE SCALE GENOMIC DNA]</scope>
    <source>
        <strain evidence="3 4">JCM 31783</strain>
    </source>
</reference>
<evidence type="ECO:0000256" key="1">
    <source>
        <dbReference type="ARBA" id="ARBA00010574"/>
    </source>
</evidence>
<sequence>MTASPEAIELTKVAAAAAADKKAADIVALDVSEQLVLTDCFMLASAQNERQVQAIVEAVEEKLRERGAKPTRREGDADNGWVLLDFTDIVVHVMHTEQRGFYGLDRLWKDCPVIEVPQPGPDTSPDVQGRA</sequence>
<evidence type="ECO:0000256" key="2">
    <source>
        <dbReference type="HAMAP-Rule" id="MF_01477"/>
    </source>
</evidence>
<organism evidence="3 4">
    <name type="scientific">Pseudonocardia nematodicida</name>
    <dbReference type="NCBI Taxonomy" id="1206997"/>
    <lineage>
        <taxon>Bacteria</taxon>
        <taxon>Bacillati</taxon>
        <taxon>Actinomycetota</taxon>
        <taxon>Actinomycetes</taxon>
        <taxon>Pseudonocardiales</taxon>
        <taxon>Pseudonocardiaceae</taxon>
        <taxon>Pseudonocardia</taxon>
    </lineage>
</organism>
<proteinExistence type="inferred from homology"/>
<comment type="similarity">
    <text evidence="1 2">Belongs to the Iojap/RsfS family.</text>
</comment>
<dbReference type="RefSeq" id="WP_349300251.1">
    <property type="nucleotide sequence ID" value="NZ_JBEDNQ010000009.1"/>
</dbReference>
<comment type="caution">
    <text evidence="3">The sequence shown here is derived from an EMBL/GenBank/DDBJ whole genome shotgun (WGS) entry which is preliminary data.</text>
</comment>
<dbReference type="Pfam" id="PF02410">
    <property type="entry name" value="RsfS"/>
    <property type="match status" value="1"/>
</dbReference>
<protein>
    <recommendedName>
        <fullName evidence="2">Ribosomal silencing factor RsfS</fullName>
    </recommendedName>
</protein>
<comment type="function">
    <text evidence="2">Functions as a ribosomal silencing factor. Interacts with ribosomal protein uL14 (rplN), blocking formation of intersubunit bridge B8. Prevents association of the 30S and 50S ribosomal subunits and the formation of functional ribosomes, thus repressing translation.</text>
</comment>